<feature type="coiled-coil region" evidence="1">
    <location>
        <begin position="481"/>
        <end position="508"/>
    </location>
</feature>
<feature type="coiled-coil region" evidence="1">
    <location>
        <begin position="931"/>
        <end position="958"/>
    </location>
</feature>
<feature type="coiled-coil region" evidence="1">
    <location>
        <begin position="752"/>
        <end position="779"/>
    </location>
</feature>
<evidence type="ECO:0000256" key="1">
    <source>
        <dbReference type="SAM" id="Coils"/>
    </source>
</evidence>
<evidence type="ECO:0000313" key="2">
    <source>
        <dbReference type="EMBL" id="KAJ8555121.1"/>
    </source>
</evidence>
<keyword evidence="3" id="KW-1185">Reference proteome</keyword>
<feature type="coiled-coil region" evidence="1">
    <location>
        <begin position="306"/>
        <end position="421"/>
    </location>
</feature>
<feature type="coiled-coil region" evidence="1">
    <location>
        <begin position="219"/>
        <end position="246"/>
    </location>
</feature>
<protein>
    <submittedName>
        <fullName evidence="2">Uncharacterized protein</fullName>
    </submittedName>
</protein>
<reference evidence="3" key="1">
    <citation type="journal article" date="2023" name="Proc. Natl. Acad. Sci. U.S.A.">
        <title>Genomic and structural basis for evolution of tropane alkaloid biosynthesis.</title>
        <authorList>
            <person name="Wanga Y.-J."/>
            <person name="Taina T."/>
            <person name="Yua J.-Y."/>
            <person name="Lia J."/>
            <person name="Xua B."/>
            <person name="Chenc J."/>
            <person name="D'Auriad J.C."/>
            <person name="Huanga J.-P."/>
            <person name="Huanga S.-X."/>
        </authorList>
    </citation>
    <scope>NUCLEOTIDE SEQUENCE [LARGE SCALE GENOMIC DNA]</scope>
    <source>
        <strain evidence="3">cv. KIB-2019</strain>
    </source>
</reference>
<feature type="coiled-coil region" evidence="1">
    <location>
        <begin position="844"/>
        <end position="871"/>
    </location>
</feature>
<feature type="coiled-coil region" evidence="1">
    <location>
        <begin position="36"/>
        <end position="63"/>
    </location>
</feature>
<comment type="caution">
    <text evidence="2">The sequence shown here is derived from an EMBL/GenBank/DDBJ whole genome shotgun (WGS) entry which is preliminary data.</text>
</comment>
<gene>
    <name evidence="2" type="ORF">K7X08_012617</name>
</gene>
<feature type="coiled-coil region" evidence="1">
    <location>
        <begin position="660"/>
        <end position="687"/>
    </location>
</feature>
<feature type="coiled-coil region" evidence="1">
    <location>
        <begin position="123"/>
        <end position="150"/>
    </location>
</feature>
<organism evidence="2 3">
    <name type="scientific">Anisodus acutangulus</name>
    <dbReference type="NCBI Taxonomy" id="402998"/>
    <lineage>
        <taxon>Eukaryota</taxon>
        <taxon>Viridiplantae</taxon>
        <taxon>Streptophyta</taxon>
        <taxon>Embryophyta</taxon>
        <taxon>Tracheophyta</taxon>
        <taxon>Spermatophyta</taxon>
        <taxon>Magnoliopsida</taxon>
        <taxon>eudicotyledons</taxon>
        <taxon>Gunneridae</taxon>
        <taxon>Pentapetalae</taxon>
        <taxon>asterids</taxon>
        <taxon>lamiids</taxon>
        <taxon>Solanales</taxon>
        <taxon>Solanaceae</taxon>
        <taxon>Solanoideae</taxon>
        <taxon>Hyoscyameae</taxon>
        <taxon>Anisodus</taxon>
    </lineage>
</organism>
<name>A0A9Q1MAE0_9SOLA</name>
<dbReference type="EMBL" id="JAJAGQ010000008">
    <property type="protein sequence ID" value="KAJ8555121.1"/>
    <property type="molecule type" value="Genomic_DNA"/>
</dbReference>
<dbReference type="PANTHER" id="PTHR46405:SF3">
    <property type="entry name" value="RING_U-BOX SUPERFAMILY PROTEIN"/>
    <property type="match status" value="1"/>
</dbReference>
<dbReference type="AlphaFoldDB" id="A0A9Q1MAE0"/>
<dbReference type="PANTHER" id="PTHR46405">
    <property type="entry name" value="OS05G0141500 PROTEIN"/>
    <property type="match status" value="1"/>
</dbReference>
<keyword evidence="1" id="KW-0175">Coiled coil</keyword>
<proteinExistence type="predicted"/>
<accession>A0A9Q1MAE0</accession>
<dbReference type="Proteomes" id="UP001152561">
    <property type="component" value="Unassembled WGS sequence"/>
</dbReference>
<evidence type="ECO:0000313" key="3">
    <source>
        <dbReference type="Proteomes" id="UP001152561"/>
    </source>
</evidence>
<sequence>MLEERAKEQALVQVEEESFLKEAAETTNKRNLEALHLRIEIDFQRHEDDLQRLEKDLSRLKSFAQTTDLFPEGVVARMLHDFDRLEDSDEERAKEQTLVQVEEESFLKEAAETTNKRNLEALHLRIEIDFQRHEDDLQRLEKDLSRLKLFAGLTDLFPEGVVARMVHDFDRLEDSDVRQHNTGGGEERAKEQALVQVEEESFLKEAAETTNKRNLEALRLRIEIDFQRHEDDLQRLEKDLSRLKSFAQTTDLFPEGDVARMLHDFDRLEDSDEERAKEQALVQVEEESFLKEAAETTNKRNLEALHLRIEIDFQRHEDDLQRLEKDLSRLKSFAQTTDLFPEGVVARMLHDFDRLEDSDAEERAKEQALVQVEEESFLKEAAETTNKRNLEALHLRIEIDFQRHEDDLQRLEKDLSRLKSFAQTTDLFPEGVVARMLHDFDRLEDSDEERAKEQTLVQVEEESFLKEAAETTNKRNLEALHLRIEIDFQRHEDDLQRLEKDLSRLKLFAQTTDLFPEGVVARMVHDFDRLEDSDEERAKEQALVQVEEESFLKEAAETTNKRNLEALRLRIEIDFQRHEDDLQRLEKDLSRLKSFAQTTDLFPEGVVARMLHDFDRLEDFDAKWRQEERAKEQALVQVEEESFLKEAAETTNKRNLEALRLRIEIDFQRHEDDLQRLEKDLSRLKSFAQTTDLFPEGVVARMLHDFDRLEDSDAKWRQEERAKEQALVQVDEEPFLKEATETTNKRNLEASHLRIEIDFQRHEDDLQRLEKDLSRLKSFAHTTDLFPEVDVARMLHDFDRLEDSDAKWRQEERAKEQALVQVEEESFLKEAAETTNKRNLEALRLRIEIDFQRHEDDLQRLEKDLSRLKSFAHTTDLFPEVDVARMLHDFDRLEDSDEERAKEQALVQVEEESFLKEAAETTNKRNLEALRLRIEIDFQRHEDDLQRLEKDLSRLKSFAQTTDLFPEGDVAKMLHDFDRLEDSDAKWRQEERAKEQALVQVEEESFLKEAAETTNKRNLEVLRLRIDIDFQRHEDDLQRLEKDLSRLKSFAQTTDLFPEGDVARMLHDFDRLEDSDVRQHNT</sequence>
<dbReference type="InterPro" id="IPR046934">
    <property type="entry name" value="PIR2-like"/>
</dbReference>
<feature type="coiled-coil region" evidence="1">
    <location>
        <begin position="568"/>
        <end position="595"/>
    </location>
</feature>